<comment type="catalytic activity">
    <reaction evidence="14 15">
        <text>coproporphyrinogen III + 2 S-adenosyl-L-methionine = protoporphyrinogen IX + 2 5'-deoxyadenosine + 2 L-methionine + 2 CO2</text>
        <dbReference type="Rhea" id="RHEA:15425"/>
        <dbReference type="ChEBI" id="CHEBI:16526"/>
        <dbReference type="ChEBI" id="CHEBI:17319"/>
        <dbReference type="ChEBI" id="CHEBI:57307"/>
        <dbReference type="ChEBI" id="CHEBI:57309"/>
        <dbReference type="ChEBI" id="CHEBI:57844"/>
        <dbReference type="ChEBI" id="CHEBI:59789"/>
        <dbReference type="EC" id="1.3.98.3"/>
    </reaction>
</comment>
<keyword evidence="11 15" id="KW-0411">Iron-sulfur</keyword>
<feature type="binding site" evidence="16">
    <location>
        <position position="331"/>
    </location>
    <ligand>
        <name>S-adenosyl-L-methionine</name>
        <dbReference type="ChEBI" id="CHEBI:59789"/>
        <label>1</label>
    </ligand>
</feature>
<dbReference type="EMBL" id="BHXQ01000004">
    <property type="protein sequence ID" value="GCC52386.1"/>
    <property type="molecule type" value="Genomic_DNA"/>
</dbReference>
<dbReference type="InterPro" id="IPR007197">
    <property type="entry name" value="rSAM"/>
</dbReference>
<dbReference type="InterPro" id="IPR058240">
    <property type="entry name" value="rSAM_sf"/>
</dbReference>
<evidence type="ECO:0000256" key="6">
    <source>
        <dbReference type="ARBA" id="ARBA00022490"/>
    </source>
</evidence>
<dbReference type="InterPro" id="IPR023404">
    <property type="entry name" value="rSAM_horseshoe"/>
</dbReference>
<evidence type="ECO:0000256" key="17">
    <source>
        <dbReference type="PIRSR" id="PIRSR000167-2"/>
    </source>
</evidence>
<dbReference type="InterPro" id="IPR034505">
    <property type="entry name" value="Coproporphyrinogen-III_oxidase"/>
</dbReference>
<dbReference type="SFLD" id="SFLDG01082">
    <property type="entry name" value="B12-binding_domain_containing"/>
    <property type="match status" value="1"/>
</dbReference>
<comment type="cofactor">
    <cofactor evidence="15 17">
        <name>[4Fe-4S] cluster</name>
        <dbReference type="ChEBI" id="CHEBI:49883"/>
    </cofactor>
    <text evidence="15 17">Binds 1 [4Fe-4S] cluster. The cluster is coordinated with 3 cysteines and an exchangeable S-adenosyl-L-methionine.</text>
</comment>
<keyword evidence="6 15" id="KW-0963">Cytoplasm</keyword>
<comment type="subunit">
    <text evidence="4">Monomer.</text>
</comment>
<dbReference type="SUPFAM" id="SSF102114">
    <property type="entry name" value="Radical SAM enzymes"/>
    <property type="match status" value="1"/>
</dbReference>
<dbReference type="PIRSF" id="PIRSF000167">
    <property type="entry name" value="HemN"/>
    <property type="match status" value="1"/>
</dbReference>
<evidence type="ECO:0000259" key="18">
    <source>
        <dbReference type="PROSITE" id="PS51918"/>
    </source>
</evidence>
<evidence type="ECO:0000256" key="12">
    <source>
        <dbReference type="ARBA" id="ARBA00023244"/>
    </source>
</evidence>
<feature type="binding site" evidence="16">
    <location>
        <position position="147"/>
    </location>
    <ligand>
        <name>S-adenosyl-L-methionine</name>
        <dbReference type="ChEBI" id="CHEBI:59789"/>
        <label>1</label>
    </ligand>
</feature>
<evidence type="ECO:0000256" key="4">
    <source>
        <dbReference type="ARBA" id="ARBA00011245"/>
    </source>
</evidence>
<keyword evidence="9 15" id="KW-0560">Oxidoreductase</keyword>
<dbReference type="GO" id="GO:0006782">
    <property type="term" value="P:protoporphyrinogen IX biosynthetic process"/>
    <property type="evidence" value="ECO:0007669"/>
    <property type="project" value="UniProtKB-UniPathway"/>
</dbReference>
<organism evidence="19 20">
    <name type="scientific">Chryseotalea sanaruensis</name>
    <dbReference type="NCBI Taxonomy" id="2482724"/>
    <lineage>
        <taxon>Bacteria</taxon>
        <taxon>Pseudomonadati</taxon>
        <taxon>Bacteroidota</taxon>
        <taxon>Cytophagia</taxon>
        <taxon>Cytophagales</taxon>
        <taxon>Chryseotaleaceae</taxon>
        <taxon>Chryseotalea</taxon>
    </lineage>
</organism>
<dbReference type="PANTHER" id="PTHR13932">
    <property type="entry name" value="COPROPORPHYRINIGEN III OXIDASE"/>
    <property type="match status" value="1"/>
</dbReference>
<accession>A0A401UBV8</accession>
<evidence type="ECO:0000256" key="14">
    <source>
        <dbReference type="ARBA" id="ARBA00048321"/>
    </source>
</evidence>
<evidence type="ECO:0000256" key="16">
    <source>
        <dbReference type="PIRSR" id="PIRSR000167-1"/>
    </source>
</evidence>
<evidence type="ECO:0000256" key="15">
    <source>
        <dbReference type="PIRNR" id="PIRNR000167"/>
    </source>
</evidence>
<reference evidence="19 20" key="1">
    <citation type="submission" date="2018-11" db="EMBL/GenBank/DDBJ databases">
        <title>Chryseotalea sanarue gen. nov., sp., nov., a member of the family Cytophagaceae, isolated from a brackish lake in Hamamatsu Japan.</title>
        <authorList>
            <person name="Maejima Y."/>
            <person name="Iino T."/>
            <person name="Muraguchi Y."/>
            <person name="Fukuda K."/>
            <person name="Ohkuma M."/>
            <person name="Moriuchi R."/>
            <person name="Dohra H."/>
            <person name="Kimbara K."/>
            <person name="Shintani M."/>
        </authorList>
    </citation>
    <scope>NUCLEOTIDE SEQUENCE [LARGE SCALE GENOMIC DNA]</scope>
    <source>
        <strain evidence="19 20">Ys</strain>
    </source>
</reference>
<keyword evidence="5 15" id="KW-0004">4Fe-4S</keyword>
<dbReference type="NCBIfam" id="TIGR00538">
    <property type="entry name" value="hemN"/>
    <property type="match status" value="1"/>
</dbReference>
<gene>
    <name evidence="19" type="ORF">SanaruYs_26230</name>
</gene>
<dbReference type="InterPro" id="IPR004558">
    <property type="entry name" value="Coprogen_oxidase_HemN"/>
</dbReference>
<evidence type="ECO:0000256" key="3">
    <source>
        <dbReference type="ARBA" id="ARBA00005493"/>
    </source>
</evidence>
<evidence type="ECO:0000256" key="2">
    <source>
        <dbReference type="ARBA" id="ARBA00004785"/>
    </source>
</evidence>
<feature type="binding site" evidence="16">
    <location>
        <position position="174"/>
    </location>
    <ligand>
        <name>S-adenosyl-L-methionine</name>
        <dbReference type="ChEBI" id="CHEBI:59789"/>
        <label>2</label>
    </ligand>
</feature>
<sequence>MKNYAALLKKYDVPVPRYTSYPTVPQWQTQAFDTIAWQQKLKLAFDESNEAKGISLYIHLPFCESLCTYCACNTRITKNHSVEEKYIKALMQEWSLYESIFQTKPILRELHIGGGTPTFFNADNLDKLLTALLSRVNIHPEYEFSLEGHPNNTMSAHLDVLQKHGFKRISFGVQDLSEQVQKAIHRIQPFENLERVVLQSRERGFTSVSFDLIYGLPFQTIASVADTMKQVLTLRPDRISFYSYAHVPWLKPGQRGYEDADLPGDMRKRTLYETGRSRLIMAGYVEIGMDHFALPHDSLFKAQRAGKLHRNFMGYTTTNTDILIGLGASSISETTYGYAQNIKEVEAHQKSGEEGLLPVLKGHLHEGDDRLRKDIILSLSCHGFARIEDVKAVVDEESMDLLEEMQQEGLLRINHDAVRVTQAGFTFIRNICQVFDAYADLMKDKVVYSKAI</sequence>
<dbReference type="GO" id="GO:0004109">
    <property type="term" value="F:coproporphyrinogen oxidase activity"/>
    <property type="evidence" value="ECO:0007669"/>
    <property type="project" value="InterPro"/>
</dbReference>
<dbReference type="UniPathway" id="UPA00251">
    <property type="reaction ID" value="UER00323"/>
</dbReference>
<keyword evidence="20" id="KW-1185">Reference proteome</keyword>
<feature type="binding site" evidence="16">
    <location>
        <position position="186"/>
    </location>
    <ligand>
        <name>S-adenosyl-L-methionine</name>
        <dbReference type="ChEBI" id="CHEBI:59789"/>
        <label>2</label>
    </ligand>
</feature>
<dbReference type="SMART" id="SM00729">
    <property type="entry name" value="Elp3"/>
    <property type="match status" value="1"/>
</dbReference>
<evidence type="ECO:0000256" key="13">
    <source>
        <dbReference type="ARBA" id="ARBA00024295"/>
    </source>
</evidence>
<evidence type="ECO:0000256" key="11">
    <source>
        <dbReference type="ARBA" id="ARBA00023014"/>
    </source>
</evidence>
<dbReference type="Pfam" id="PF04055">
    <property type="entry name" value="Radical_SAM"/>
    <property type="match status" value="1"/>
</dbReference>
<evidence type="ECO:0000256" key="10">
    <source>
        <dbReference type="ARBA" id="ARBA00023004"/>
    </source>
</evidence>
<proteinExistence type="inferred from homology"/>
<evidence type="ECO:0000256" key="8">
    <source>
        <dbReference type="ARBA" id="ARBA00022723"/>
    </source>
</evidence>
<comment type="pathway">
    <text evidence="2 15">Porphyrin-containing compound metabolism; protoporphyrin-IX biosynthesis; protoporphyrinogen-IX from coproporphyrinogen-III (AdoMet route): step 1/1.</text>
</comment>
<name>A0A401UBV8_9BACT</name>
<dbReference type="Gene3D" id="3.80.30.20">
    <property type="entry name" value="tm_1862 like domain"/>
    <property type="match status" value="1"/>
</dbReference>
<dbReference type="RefSeq" id="WP_127123021.1">
    <property type="nucleotide sequence ID" value="NZ_BHXQ01000004.1"/>
</dbReference>
<keyword evidence="12 15" id="KW-0627">Porphyrin biosynthesis</keyword>
<comment type="similarity">
    <text evidence="3 15">Belongs to the anaerobic coproporphyrinogen-III oxidase family.</text>
</comment>
<dbReference type="AlphaFoldDB" id="A0A401UBV8"/>
<protein>
    <recommendedName>
        <fullName evidence="15">Coproporphyrinogen-III oxidase</fullName>
        <ecNumber evidence="15">1.3.98.3</ecNumber>
    </recommendedName>
</protein>
<feature type="binding site" evidence="16">
    <location>
        <position position="57"/>
    </location>
    <ligand>
        <name>S-adenosyl-L-methionine</name>
        <dbReference type="ChEBI" id="CHEBI:59789"/>
        <label>1</label>
    </ligand>
</feature>
<feature type="binding site" evidence="17">
    <location>
        <position position="63"/>
    </location>
    <ligand>
        <name>[4Fe-4S] cluster</name>
        <dbReference type="ChEBI" id="CHEBI:49883"/>
        <note>4Fe-4S-S-AdoMet</note>
    </ligand>
</feature>
<feature type="binding site" evidence="17">
    <location>
        <position position="70"/>
    </location>
    <ligand>
        <name>[4Fe-4S] cluster</name>
        <dbReference type="ChEBI" id="CHEBI:49883"/>
        <note>4Fe-4S-S-AdoMet</note>
    </ligand>
</feature>
<dbReference type="GO" id="GO:0051539">
    <property type="term" value="F:4 iron, 4 sulfur cluster binding"/>
    <property type="evidence" value="ECO:0007669"/>
    <property type="project" value="UniProtKB-KW"/>
</dbReference>
<evidence type="ECO:0000256" key="9">
    <source>
        <dbReference type="ARBA" id="ARBA00023002"/>
    </source>
</evidence>
<keyword evidence="10 15" id="KW-0408">Iron</keyword>
<dbReference type="SFLD" id="SFLDG01065">
    <property type="entry name" value="anaerobic_coproporphyrinogen-I"/>
    <property type="match status" value="1"/>
</dbReference>
<dbReference type="GO" id="GO:0051989">
    <property type="term" value="F:coproporphyrinogen dehydrogenase activity"/>
    <property type="evidence" value="ECO:0007669"/>
    <property type="project" value="UniProtKB-EC"/>
</dbReference>
<evidence type="ECO:0000313" key="19">
    <source>
        <dbReference type="EMBL" id="GCC52386.1"/>
    </source>
</evidence>
<dbReference type="PROSITE" id="PS51918">
    <property type="entry name" value="RADICAL_SAM"/>
    <property type="match status" value="1"/>
</dbReference>
<evidence type="ECO:0000256" key="1">
    <source>
        <dbReference type="ARBA" id="ARBA00004496"/>
    </source>
</evidence>
<feature type="binding site" evidence="16">
    <location>
        <position position="245"/>
    </location>
    <ligand>
        <name>S-adenosyl-L-methionine</name>
        <dbReference type="ChEBI" id="CHEBI:59789"/>
        <label>2</label>
    </ligand>
</feature>
<dbReference type="Gene3D" id="1.10.10.920">
    <property type="match status" value="1"/>
</dbReference>
<evidence type="ECO:0000256" key="7">
    <source>
        <dbReference type="ARBA" id="ARBA00022691"/>
    </source>
</evidence>
<feature type="binding site" evidence="16">
    <location>
        <begin position="115"/>
        <end position="116"/>
    </location>
    <ligand>
        <name>S-adenosyl-L-methionine</name>
        <dbReference type="ChEBI" id="CHEBI:59789"/>
        <label>2</label>
    </ligand>
</feature>
<dbReference type="PANTHER" id="PTHR13932:SF6">
    <property type="entry name" value="OXYGEN-INDEPENDENT COPROPORPHYRINOGEN III OXIDASE"/>
    <property type="match status" value="1"/>
</dbReference>
<dbReference type="Proteomes" id="UP000288227">
    <property type="component" value="Unassembled WGS sequence"/>
</dbReference>
<comment type="subcellular location">
    <subcellularLocation>
        <location evidence="1 15">Cytoplasm</location>
    </subcellularLocation>
</comment>
<comment type="caution">
    <text evidence="19">The sequence shown here is derived from an EMBL/GenBank/DDBJ whole genome shotgun (WGS) entry which is preliminary data.</text>
</comment>
<keyword evidence="7 15" id="KW-0949">S-adenosyl-L-methionine</keyword>
<feature type="binding site" evidence="16">
    <location>
        <begin position="69"/>
        <end position="71"/>
    </location>
    <ligand>
        <name>S-adenosyl-L-methionine</name>
        <dbReference type="ChEBI" id="CHEBI:59789"/>
        <label>2</label>
    </ligand>
</feature>
<keyword evidence="8 15" id="KW-0479">Metal-binding</keyword>
<feature type="binding site" evidence="16">
    <location>
        <position position="211"/>
    </location>
    <ligand>
        <name>S-adenosyl-L-methionine</name>
        <dbReference type="ChEBI" id="CHEBI:59789"/>
        <label>2</label>
    </ligand>
</feature>
<dbReference type="OrthoDB" id="9808022at2"/>
<evidence type="ECO:0000313" key="20">
    <source>
        <dbReference type="Proteomes" id="UP000288227"/>
    </source>
</evidence>
<dbReference type="GO" id="GO:0046872">
    <property type="term" value="F:metal ion binding"/>
    <property type="evidence" value="ECO:0007669"/>
    <property type="project" value="UniProtKB-KW"/>
</dbReference>
<dbReference type="EC" id="1.3.98.3" evidence="15"/>
<evidence type="ECO:0000256" key="5">
    <source>
        <dbReference type="ARBA" id="ARBA00022485"/>
    </source>
</evidence>
<feature type="domain" description="Radical SAM core" evidence="18">
    <location>
        <begin position="48"/>
        <end position="290"/>
    </location>
</feature>
<dbReference type="GO" id="GO:0005737">
    <property type="term" value="C:cytoplasm"/>
    <property type="evidence" value="ECO:0007669"/>
    <property type="project" value="UniProtKB-SubCell"/>
</dbReference>
<feature type="binding site" evidence="16">
    <location>
        <position position="114"/>
    </location>
    <ligand>
        <name>S-adenosyl-L-methionine</name>
        <dbReference type="ChEBI" id="CHEBI:59789"/>
        <label>1</label>
    </ligand>
</feature>
<dbReference type="InterPro" id="IPR006638">
    <property type="entry name" value="Elp3/MiaA/NifB-like_rSAM"/>
</dbReference>
<dbReference type="SFLD" id="SFLDS00029">
    <property type="entry name" value="Radical_SAM"/>
    <property type="match status" value="1"/>
</dbReference>
<feature type="binding site" evidence="17">
    <location>
        <position position="67"/>
    </location>
    <ligand>
        <name>[4Fe-4S] cluster</name>
        <dbReference type="ChEBI" id="CHEBI:49883"/>
        <note>4Fe-4S-S-AdoMet</note>
    </ligand>
</feature>
<comment type="function">
    <text evidence="13">Involved in the heme biosynthesis. Catalyzes the anaerobic oxidative decarboxylation of propionate groups of rings A and B of coproporphyrinogen III to yield the vinyl groups in protoporphyrinogen IX.</text>
</comment>